<dbReference type="AlphaFoldDB" id="A0A7J7J5I7"/>
<feature type="compositionally biased region" description="Polar residues" evidence="1">
    <location>
        <begin position="26"/>
        <end position="44"/>
    </location>
</feature>
<accession>A0A7J7J5I7</accession>
<proteinExistence type="predicted"/>
<feature type="compositionally biased region" description="Basic residues" evidence="1">
    <location>
        <begin position="124"/>
        <end position="136"/>
    </location>
</feature>
<evidence type="ECO:0000256" key="1">
    <source>
        <dbReference type="SAM" id="MobiDB-lite"/>
    </source>
</evidence>
<evidence type="ECO:0000313" key="3">
    <source>
        <dbReference type="Proteomes" id="UP000593567"/>
    </source>
</evidence>
<dbReference type="Proteomes" id="UP000593567">
    <property type="component" value="Unassembled WGS sequence"/>
</dbReference>
<dbReference type="EMBL" id="VXIV02003141">
    <property type="protein sequence ID" value="KAF6020906.1"/>
    <property type="molecule type" value="Genomic_DNA"/>
</dbReference>
<reference evidence="2" key="1">
    <citation type="submission" date="2020-06" db="EMBL/GenBank/DDBJ databases">
        <title>Draft genome of Bugula neritina, a colonial animal packing powerful symbionts and potential medicines.</title>
        <authorList>
            <person name="Rayko M."/>
        </authorList>
    </citation>
    <scope>NUCLEOTIDE SEQUENCE [LARGE SCALE GENOMIC DNA]</scope>
    <source>
        <strain evidence="2">Kwan_BN1</strain>
    </source>
</reference>
<feature type="region of interest" description="Disordered" evidence="1">
    <location>
        <begin position="121"/>
        <end position="151"/>
    </location>
</feature>
<feature type="region of interest" description="Disordered" evidence="1">
    <location>
        <begin position="89"/>
        <end position="109"/>
    </location>
</feature>
<gene>
    <name evidence="2" type="ORF">EB796_020821</name>
</gene>
<name>A0A7J7J5I7_BUGNE</name>
<organism evidence="2 3">
    <name type="scientific">Bugula neritina</name>
    <name type="common">Brown bryozoan</name>
    <name type="synonym">Sertularia neritina</name>
    <dbReference type="NCBI Taxonomy" id="10212"/>
    <lineage>
        <taxon>Eukaryota</taxon>
        <taxon>Metazoa</taxon>
        <taxon>Spiralia</taxon>
        <taxon>Lophotrochozoa</taxon>
        <taxon>Bryozoa</taxon>
        <taxon>Gymnolaemata</taxon>
        <taxon>Cheilostomatida</taxon>
        <taxon>Flustrina</taxon>
        <taxon>Buguloidea</taxon>
        <taxon>Bugulidae</taxon>
        <taxon>Bugula</taxon>
    </lineage>
</organism>
<feature type="region of interest" description="Disordered" evidence="1">
    <location>
        <begin position="18"/>
        <end position="66"/>
    </location>
</feature>
<feature type="compositionally biased region" description="Basic residues" evidence="1">
    <location>
        <begin position="56"/>
        <end position="65"/>
    </location>
</feature>
<sequence length="151" mass="17328">MAAIELVTQLQKVRDLDPRERFQGDTDGSSIYSLSTVDQSQAGTATEADSEIPSKPRLRRPKKTTHLSLDRVFRKRFHKLKKELEVDIATDVESSNEGGPADEPQVGNKVYRTVRERMSARRTASFHHGQRRRIQRRSSMELAKTPRFHDI</sequence>
<evidence type="ECO:0000313" key="2">
    <source>
        <dbReference type="EMBL" id="KAF6020906.1"/>
    </source>
</evidence>
<protein>
    <submittedName>
        <fullName evidence="2">Uncharacterized protein</fullName>
    </submittedName>
</protein>
<comment type="caution">
    <text evidence="2">The sequence shown here is derived from an EMBL/GenBank/DDBJ whole genome shotgun (WGS) entry which is preliminary data.</text>
</comment>
<keyword evidence="3" id="KW-1185">Reference proteome</keyword>